<organism evidence="2 3">
    <name type="scientific">Agrococcus terreus</name>
    <dbReference type="NCBI Taxonomy" id="574649"/>
    <lineage>
        <taxon>Bacteria</taxon>
        <taxon>Bacillati</taxon>
        <taxon>Actinomycetota</taxon>
        <taxon>Actinomycetes</taxon>
        <taxon>Micrococcales</taxon>
        <taxon>Microbacteriaceae</taxon>
        <taxon>Agrococcus</taxon>
    </lineage>
</organism>
<dbReference type="RefSeq" id="WP_188714900.1">
    <property type="nucleotide sequence ID" value="NZ_BAABBD010000001.1"/>
</dbReference>
<reference evidence="3" key="1">
    <citation type="journal article" date="2019" name="Int. J. Syst. Evol. Microbiol.">
        <title>The Global Catalogue of Microorganisms (GCM) 10K type strain sequencing project: providing services to taxonomists for standard genome sequencing and annotation.</title>
        <authorList>
            <consortium name="The Broad Institute Genomics Platform"/>
            <consortium name="The Broad Institute Genome Sequencing Center for Infectious Disease"/>
            <person name="Wu L."/>
            <person name="Ma J."/>
        </authorList>
    </citation>
    <scope>NUCLEOTIDE SEQUENCE [LARGE SCALE GENOMIC DNA]</scope>
    <source>
        <strain evidence="3">CGMCC 1.6960</strain>
    </source>
</reference>
<evidence type="ECO:0000256" key="1">
    <source>
        <dbReference type="SAM" id="Phobius"/>
    </source>
</evidence>
<proteinExistence type="predicted"/>
<dbReference type="Proteomes" id="UP000626982">
    <property type="component" value="Unassembled WGS sequence"/>
</dbReference>
<gene>
    <name evidence="2" type="ORF">GCM10010968_01120</name>
</gene>
<comment type="caution">
    <text evidence="2">The sequence shown here is derived from an EMBL/GenBank/DDBJ whole genome shotgun (WGS) entry which is preliminary data.</text>
</comment>
<dbReference type="EMBL" id="BMLM01000001">
    <property type="protein sequence ID" value="GGN77032.1"/>
    <property type="molecule type" value="Genomic_DNA"/>
</dbReference>
<keyword evidence="1" id="KW-0812">Transmembrane</keyword>
<accession>A0ABQ2KB44</accession>
<keyword evidence="3" id="KW-1185">Reference proteome</keyword>
<evidence type="ECO:0000313" key="2">
    <source>
        <dbReference type="EMBL" id="GGN77032.1"/>
    </source>
</evidence>
<feature type="transmembrane region" description="Helical" evidence="1">
    <location>
        <begin position="13"/>
        <end position="32"/>
    </location>
</feature>
<keyword evidence="1" id="KW-0472">Membrane</keyword>
<evidence type="ECO:0008006" key="4">
    <source>
        <dbReference type="Google" id="ProtNLM"/>
    </source>
</evidence>
<protein>
    <recommendedName>
        <fullName evidence="4">DUF4175 domain-containing protein</fullName>
    </recommendedName>
</protein>
<keyword evidence="1" id="KW-1133">Transmembrane helix</keyword>
<sequence length="52" mass="5839">MYAALWRILPGPWSVRLLIVLALVAAVAYALIVHGYPWAMQTFFPTPDPVIE</sequence>
<name>A0ABQ2KB44_9MICO</name>
<evidence type="ECO:0000313" key="3">
    <source>
        <dbReference type="Proteomes" id="UP000626982"/>
    </source>
</evidence>